<dbReference type="InterPro" id="IPR001480">
    <property type="entry name" value="Bulb-type_lectin_dom"/>
</dbReference>
<dbReference type="InterPro" id="IPR020472">
    <property type="entry name" value="WD40_PAC1"/>
</dbReference>
<dbReference type="PANTHER" id="PTHR19854">
    <property type="entry name" value="TRANSDUCIN BETA-LIKE 3"/>
    <property type="match status" value="1"/>
</dbReference>
<name>A0A9N9M0D5_9HELO</name>
<dbReference type="InterPro" id="IPR019775">
    <property type="entry name" value="WD40_repeat_CS"/>
</dbReference>
<dbReference type="InterPro" id="IPR001680">
    <property type="entry name" value="WD40_rpt"/>
</dbReference>
<dbReference type="Pfam" id="PF00400">
    <property type="entry name" value="WD40"/>
    <property type="match status" value="3"/>
</dbReference>
<feature type="repeat" description="WD" evidence="4">
    <location>
        <begin position="777"/>
        <end position="818"/>
    </location>
</feature>
<dbReference type="Pfam" id="PF25173">
    <property type="entry name" value="Beta-prop_WDR3_1st"/>
    <property type="match status" value="1"/>
</dbReference>
<dbReference type="EMBL" id="CAJVRM010000601">
    <property type="protein sequence ID" value="CAG8982360.1"/>
    <property type="molecule type" value="Genomic_DNA"/>
</dbReference>
<keyword evidence="2" id="KW-0677">Repeat</keyword>
<dbReference type="CDD" id="cd00200">
    <property type="entry name" value="WD40"/>
    <property type="match status" value="1"/>
</dbReference>
<dbReference type="PANTHER" id="PTHR19854:SF15">
    <property type="entry name" value="TRANSDUCIN BETA-LIKE PROTEIN 3"/>
    <property type="match status" value="1"/>
</dbReference>
<dbReference type="SMART" id="SM00320">
    <property type="entry name" value="WD40"/>
    <property type="match status" value="7"/>
</dbReference>
<proteinExistence type="predicted"/>
<dbReference type="GO" id="GO:0000480">
    <property type="term" value="P:endonucleolytic cleavage in 5'-ETS of tricistronic rRNA transcript (SSU-rRNA, 5.8S rRNA, LSU-rRNA)"/>
    <property type="evidence" value="ECO:0007669"/>
    <property type="project" value="TreeGrafter"/>
</dbReference>
<feature type="repeat" description="WD" evidence="4">
    <location>
        <begin position="945"/>
        <end position="986"/>
    </location>
</feature>
<dbReference type="GO" id="GO:0000472">
    <property type="term" value="P:endonucleolytic cleavage to generate mature 5'-end of SSU-rRNA from (SSU-rRNA, 5.8S rRNA, LSU-rRNA)"/>
    <property type="evidence" value="ECO:0007669"/>
    <property type="project" value="TreeGrafter"/>
</dbReference>
<dbReference type="Gene3D" id="2.130.10.10">
    <property type="entry name" value="YVTN repeat-like/Quinoprotein amine dehydrogenase"/>
    <property type="match status" value="3"/>
</dbReference>
<feature type="repeat" description="WD" evidence="4">
    <location>
        <begin position="903"/>
        <end position="944"/>
    </location>
</feature>
<dbReference type="PROSITE" id="PS50294">
    <property type="entry name" value="WD_REPEATS_REGION"/>
    <property type="match status" value="6"/>
</dbReference>
<evidence type="ECO:0000313" key="6">
    <source>
        <dbReference type="EMBL" id="CAG8982360.1"/>
    </source>
</evidence>
<dbReference type="InterPro" id="IPR015943">
    <property type="entry name" value="WD40/YVTN_repeat-like_dom_sf"/>
</dbReference>
<dbReference type="PRINTS" id="PR00320">
    <property type="entry name" value="GPROTEINBRPT"/>
</dbReference>
<gene>
    <name evidence="6" type="ORF">HYALB_00013989</name>
</gene>
<organism evidence="6 7">
    <name type="scientific">Hymenoscyphus albidus</name>
    <dbReference type="NCBI Taxonomy" id="595503"/>
    <lineage>
        <taxon>Eukaryota</taxon>
        <taxon>Fungi</taxon>
        <taxon>Dikarya</taxon>
        <taxon>Ascomycota</taxon>
        <taxon>Pezizomycotina</taxon>
        <taxon>Leotiomycetes</taxon>
        <taxon>Helotiales</taxon>
        <taxon>Helotiaceae</taxon>
        <taxon>Hymenoscyphus</taxon>
    </lineage>
</organism>
<dbReference type="GO" id="GO:0030686">
    <property type="term" value="C:90S preribosome"/>
    <property type="evidence" value="ECO:0007669"/>
    <property type="project" value="TreeGrafter"/>
</dbReference>
<dbReference type="PROSITE" id="PS50927">
    <property type="entry name" value="BULB_LECTIN"/>
    <property type="match status" value="1"/>
</dbReference>
<dbReference type="PROSITE" id="PS00678">
    <property type="entry name" value="WD_REPEATS_1"/>
    <property type="match status" value="4"/>
</dbReference>
<dbReference type="InterPro" id="IPR036322">
    <property type="entry name" value="WD40_repeat_dom_sf"/>
</dbReference>
<comment type="function">
    <text evidence="3">Component of the ASTRA complex involved in chromatin remodeling.</text>
</comment>
<feature type="repeat" description="WD" evidence="4">
    <location>
        <begin position="735"/>
        <end position="776"/>
    </location>
</feature>
<evidence type="ECO:0000259" key="5">
    <source>
        <dbReference type="PROSITE" id="PS50927"/>
    </source>
</evidence>
<dbReference type="GO" id="GO:0034511">
    <property type="term" value="F:U3 snoRNA binding"/>
    <property type="evidence" value="ECO:0007669"/>
    <property type="project" value="TreeGrafter"/>
</dbReference>
<evidence type="ECO:0000313" key="7">
    <source>
        <dbReference type="Proteomes" id="UP000701801"/>
    </source>
</evidence>
<dbReference type="OrthoDB" id="674604at2759"/>
<keyword evidence="1 4" id="KW-0853">WD repeat</keyword>
<sequence>KVSDTSTEYTWESALRASKWFTRGWTLQELLAPRSVEFFSREHNRLGDKGTLERQIHEITGIPTTALQETPLSQFDVDERFSWVKCRQTTRGEDKAYSLFGIFDIQMPLLYGEGEVKAFQRLREAIDKPLKALTSSLGSKKDLLRQLPYADEAPFNTYHRQHEPACLHNTRVSVLQEIYDWADGKDRQDERCIFWLNGLAGTGKSTISRTIARRYSEQKRLGASFFFSRGGGDVSHAGMFFTSLAVQLSINVPPLQQYISEAVTNRRDIASLSLSEQWRQLILNPLLELQSGSPLSYILVIDALDECEHDRDIKTILQLLAEARSLMTVQLQVFLTSRPEVPIRHGIRDNPQAEHQEFVLHNIQPSIVNHDISLFLEHNLGKIRQDWDLRANWPGGEVLRQLVLYACGLFIWAATACRFVEEGGEFAEDRLDGILQRISLEGTPEQHLDEIYLTVLQNSIPPTYRALEKEKAYAIRRKVLGSIVVSLSPLSAASLAMVLSVPERVVTRTLEKLQAILEVPNDPTRQLRLHHPSFRDFLLNKDRCRNFWVDEKEAQGTLATRCIELMSKTLEKDICELHAPGYQVTQVESSRLQQCLPPEVQYACLYWVQHLQRSGSQACNGDEAHRFLQEHLLHWLEALGWMGKTSEGIQAILSLEELVSAGKSSEIRSFVNDIKRFTLHSQSVIEKAPLQLYCSALIFAPENSIVKRQFKKEILPLIQMKSKVRPGWSATLQTLEGHSHWVNSVAFSPDGNVVASGSGDKTVRLWDASTGTPLQTLEGHSHWVNSVAFSPDGKVVASGSYDETVRLWDASTGTPLQTLEGHSNRVFSVAFSPDGKVVASGSDDKTVRLWDASTGTPLQTLEGHSSSVSSVAFSPDGKVVASGSDDQTVRLWDASTGTPLQTLEGHSHWVNSVAFSPDGKVVASGSDGQTVRLWDASTGTPLQTLEGHSHWVNSVAFSPDGKVVASGSDGQTVRLWDASTGTPLQTLEGHSGTVYSVAFSLHSLTVLDNWVMKDKENILWLPPDYRLVSAAVWNDTIVIGHSSGGISILQLEKS</sequence>
<evidence type="ECO:0000256" key="2">
    <source>
        <dbReference type="ARBA" id="ARBA00022737"/>
    </source>
</evidence>
<dbReference type="AlphaFoldDB" id="A0A9N9M0D5"/>
<protein>
    <recommendedName>
        <fullName evidence="5">Bulb-type lectin domain-containing protein</fullName>
    </recommendedName>
</protein>
<keyword evidence="7" id="KW-1185">Reference proteome</keyword>
<dbReference type="GO" id="GO:0005730">
    <property type="term" value="C:nucleolus"/>
    <property type="evidence" value="ECO:0007669"/>
    <property type="project" value="TreeGrafter"/>
</dbReference>
<evidence type="ECO:0000256" key="4">
    <source>
        <dbReference type="PROSITE-ProRule" id="PRU00221"/>
    </source>
</evidence>
<dbReference type="InterPro" id="IPR056884">
    <property type="entry name" value="NPHP3-like_N"/>
</dbReference>
<reference evidence="6" key="1">
    <citation type="submission" date="2021-07" db="EMBL/GenBank/DDBJ databases">
        <authorList>
            <person name="Durling M."/>
        </authorList>
    </citation>
    <scope>NUCLEOTIDE SEQUENCE</scope>
</reference>
<comment type="caution">
    <text evidence="6">The sequence shown here is derived from an EMBL/GenBank/DDBJ whole genome shotgun (WGS) entry which is preliminary data.</text>
</comment>
<dbReference type="PROSITE" id="PS50082">
    <property type="entry name" value="WD_REPEATS_2"/>
    <property type="match status" value="6"/>
</dbReference>
<dbReference type="Proteomes" id="UP000701801">
    <property type="component" value="Unassembled WGS sequence"/>
</dbReference>
<feature type="non-terminal residue" evidence="6">
    <location>
        <position position="1"/>
    </location>
</feature>
<evidence type="ECO:0000256" key="3">
    <source>
        <dbReference type="ARBA" id="ARBA00037338"/>
    </source>
</evidence>
<dbReference type="Gene3D" id="3.40.50.300">
    <property type="entry name" value="P-loop containing nucleotide triphosphate hydrolases"/>
    <property type="match status" value="1"/>
</dbReference>
<feature type="repeat" description="WD" evidence="4">
    <location>
        <begin position="861"/>
        <end position="902"/>
    </location>
</feature>
<dbReference type="Pfam" id="PF24883">
    <property type="entry name" value="NPHP3_N"/>
    <property type="match status" value="1"/>
</dbReference>
<feature type="domain" description="Bulb-type lectin" evidence="5">
    <location>
        <begin position="762"/>
        <end position="894"/>
    </location>
</feature>
<accession>A0A9N9M0D5</accession>
<dbReference type="InterPro" id="IPR027417">
    <property type="entry name" value="P-loop_NTPase"/>
</dbReference>
<dbReference type="SUPFAM" id="SSF52540">
    <property type="entry name" value="P-loop containing nucleoside triphosphate hydrolases"/>
    <property type="match status" value="1"/>
</dbReference>
<evidence type="ECO:0000256" key="1">
    <source>
        <dbReference type="ARBA" id="ARBA00022574"/>
    </source>
</evidence>
<dbReference type="SUPFAM" id="SSF50978">
    <property type="entry name" value="WD40 repeat-like"/>
    <property type="match status" value="1"/>
</dbReference>
<feature type="repeat" description="WD" evidence="4">
    <location>
        <begin position="819"/>
        <end position="860"/>
    </location>
</feature>